<dbReference type="InterPro" id="IPR025184">
    <property type="entry name" value="AadA_C"/>
</dbReference>
<evidence type="ECO:0000313" key="4">
    <source>
        <dbReference type="Proteomes" id="UP000606991"/>
    </source>
</evidence>
<name>A0A934K353_9BACT</name>
<gene>
    <name evidence="3" type="ORF">JF886_10985</name>
</gene>
<organism evidence="3 4">
    <name type="scientific">Candidatus Aeolococcus gillhamiae</name>
    <dbReference type="NCBI Taxonomy" id="3127015"/>
    <lineage>
        <taxon>Bacteria</taxon>
        <taxon>Bacillati</taxon>
        <taxon>Candidatus Dormiibacterota</taxon>
        <taxon>Candidatus Dormibacteria</taxon>
        <taxon>Candidatus Aeolococcales</taxon>
        <taxon>Candidatus Aeolococcaceae</taxon>
        <taxon>Candidatus Aeolococcus</taxon>
    </lineage>
</organism>
<dbReference type="EMBL" id="JAEKNS010000114">
    <property type="protein sequence ID" value="MBJ7595366.1"/>
    <property type="molecule type" value="Genomic_DNA"/>
</dbReference>
<proteinExistence type="predicted"/>
<accession>A0A934K353</accession>
<keyword evidence="1" id="KW-0808">Transferase</keyword>
<comment type="caution">
    <text evidence="3">The sequence shown here is derived from an EMBL/GenBank/DDBJ whole genome shotgun (WGS) entry which is preliminary data.</text>
</comment>
<evidence type="ECO:0000256" key="1">
    <source>
        <dbReference type="ARBA" id="ARBA00022679"/>
    </source>
</evidence>
<reference evidence="3 4" key="1">
    <citation type="submission" date="2020-10" db="EMBL/GenBank/DDBJ databases">
        <title>Ca. Dormibacterota MAGs.</title>
        <authorList>
            <person name="Montgomery K."/>
        </authorList>
    </citation>
    <scope>NUCLEOTIDE SEQUENCE [LARGE SCALE GENOMIC DNA]</scope>
    <source>
        <strain evidence="3">SC8812_S17_18</strain>
    </source>
</reference>
<evidence type="ECO:0000259" key="2">
    <source>
        <dbReference type="Pfam" id="PF13427"/>
    </source>
</evidence>
<dbReference type="Pfam" id="PF13427">
    <property type="entry name" value="AadA_C"/>
    <property type="match status" value="1"/>
</dbReference>
<protein>
    <submittedName>
        <fullName evidence="3">DUF4111 domain-containing protein</fullName>
    </submittedName>
</protein>
<dbReference type="Proteomes" id="UP000606991">
    <property type="component" value="Unassembled WGS sequence"/>
</dbReference>
<evidence type="ECO:0000313" key="3">
    <source>
        <dbReference type="EMBL" id="MBJ7595366.1"/>
    </source>
</evidence>
<dbReference type="GO" id="GO:0016740">
    <property type="term" value="F:transferase activity"/>
    <property type="evidence" value="ECO:0007669"/>
    <property type="project" value="UniProtKB-KW"/>
</dbReference>
<feature type="domain" description="Adenylyltransferase AadA C-terminal" evidence="2">
    <location>
        <begin position="33"/>
        <end position="127"/>
    </location>
</feature>
<sequence length="156" mass="17273">MLAVAAIIRRLNVGAPAYSRFVPSSYGPAVETLIPEIPREEYVAAVGRYLTEYMKPVTQQSSLASQAYAVLSACRALYTVKSDADLSKLKAAEQAKKDFPHWRRVINDALEWRSHQWQSPTAETASIAMKMAPRSRAFVSDMAGFVRDPDSGVGRH</sequence>
<dbReference type="AlphaFoldDB" id="A0A934K353"/>